<evidence type="ECO:0000313" key="1">
    <source>
        <dbReference type="EMBL" id="MDT0263215.1"/>
    </source>
</evidence>
<dbReference type="Proteomes" id="UP001183176">
    <property type="component" value="Unassembled WGS sequence"/>
</dbReference>
<sequence>MRNRFTVVDLLTFLGWWQDADVAEVMARAETACTSTASRS</sequence>
<protein>
    <submittedName>
        <fullName evidence="1">Uncharacterized protein</fullName>
    </submittedName>
</protein>
<name>A0ABU2JDZ8_9ACTN</name>
<dbReference type="EMBL" id="JAVREH010000031">
    <property type="protein sequence ID" value="MDT0263215.1"/>
    <property type="molecule type" value="Genomic_DNA"/>
</dbReference>
<comment type="caution">
    <text evidence="1">The sequence shown here is derived from an EMBL/GenBank/DDBJ whole genome shotgun (WGS) entry which is preliminary data.</text>
</comment>
<proteinExistence type="predicted"/>
<gene>
    <name evidence="1" type="ORF">RM423_17650</name>
</gene>
<keyword evidence="2" id="KW-1185">Reference proteome</keyword>
<dbReference type="RefSeq" id="WP_311424363.1">
    <property type="nucleotide sequence ID" value="NZ_JAVREH010000031.1"/>
</dbReference>
<evidence type="ECO:0000313" key="2">
    <source>
        <dbReference type="Proteomes" id="UP001183176"/>
    </source>
</evidence>
<reference evidence="2" key="1">
    <citation type="submission" date="2023-07" db="EMBL/GenBank/DDBJ databases">
        <title>30 novel species of actinomycetes from the DSMZ collection.</title>
        <authorList>
            <person name="Nouioui I."/>
        </authorList>
    </citation>
    <scope>NUCLEOTIDE SEQUENCE [LARGE SCALE GENOMIC DNA]</scope>
    <source>
        <strain evidence="2">DSM 44399</strain>
    </source>
</reference>
<organism evidence="1 2">
    <name type="scientific">Jatrophihabitans lederbergiae</name>
    <dbReference type="NCBI Taxonomy" id="3075547"/>
    <lineage>
        <taxon>Bacteria</taxon>
        <taxon>Bacillati</taxon>
        <taxon>Actinomycetota</taxon>
        <taxon>Actinomycetes</taxon>
        <taxon>Jatrophihabitantales</taxon>
        <taxon>Jatrophihabitantaceae</taxon>
        <taxon>Jatrophihabitans</taxon>
    </lineage>
</organism>
<accession>A0ABU2JDZ8</accession>